<protein>
    <submittedName>
        <fullName evidence="2">Uncharacterized protein</fullName>
    </submittedName>
</protein>
<dbReference type="Proteomes" id="UP000252519">
    <property type="component" value="Unassembled WGS sequence"/>
</dbReference>
<reference evidence="2 3" key="1">
    <citation type="submission" date="2014-10" db="EMBL/GenBank/DDBJ databases">
        <title>Draft genome of the hookworm Ancylostoma caninum.</title>
        <authorList>
            <person name="Mitreva M."/>
        </authorList>
    </citation>
    <scope>NUCLEOTIDE SEQUENCE [LARGE SCALE GENOMIC DNA]</scope>
    <source>
        <strain evidence="2 3">Baltimore</strain>
    </source>
</reference>
<dbReference type="OrthoDB" id="6537982at2759"/>
<dbReference type="STRING" id="29170.A0A368H3C0"/>
<feature type="compositionally biased region" description="Basic residues" evidence="1">
    <location>
        <begin position="567"/>
        <end position="579"/>
    </location>
</feature>
<proteinExistence type="predicted"/>
<name>A0A368H3C0_ANCCA</name>
<dbReference type="AlphaFoldDB" id="A0A368H3C0"/>
<evidence type="ECO:0000313" key="3">
    <source>
        <dbReference type="Proteomes" id="UP000252519"/>
    </source>
</evidence>
<feature type="compositionally biased region" description="Polar residues" evidence="1">
    <location>
        <begin position="581"/>
        <end position="590"/>
    </location>
</feature>
<gene>
    <name evidence="2" type="ORF">ANCCAN_02890</name>
</gene>
<dbReference type="EMBL" id="JOJR01000017">
    <property type="protein sequence ID" value="RCN51103.1"/>
    <property type="molecule type" value="Genomic_DNA"/>
</dbReference>
<feature type="non-terminal residue" evidence="2">
    <location>
        <position position="1"/>
    </location>
</feature>
<sequence>LFIVYTPSRKTSRLDASFAGYENYQNQDSILQNQKSNATHRKSLPNYINAQQASHVRKGNEENKPLMRSPNHGYRRKSELALAHAMDKPSTSKGRSVGDLKAARLEESRYENWRKAKKFISSFKPKSQSDLNQRNKMNRVSLVKSSSTGALQFATSAPYYNDAGGDSSDSLTDFDEPPPSLDLVVCEPTQKELDDSPPEGLVRPKEDIQIKPRAGVSAILARRLAASVTGSFSKYDGERATHHYQGAPTTESLKAASPPMLEALDGIEAAVYRGQDRLKESDRRASNVSFHKVLPIPIKQPKQKKTSVSINQKSVVHITSPRNSTSYSESTRGKLPITRYTTSSKRSTLKFWVTKIRGFIIFYFLPDHRANPCRPTPDPESLSENAPTPHRKSQLRYCCRDSPARIHYCKRALRVILWSQNEQPGPIHQQFPGDIPGLTPVCTLCVRFMDSIERKSSEILEELEKLVTFPESMTSCRRLDYCDVALPAVANSSSSSTSINSRVEYVTIDPVTTTAAREASNMHLSPFERSRAMSTSMTGVPILRRRSQGQSSTSDSVSLGQPTRQGFFRKYRKMRRNKKNASCSMSQLNM</sequence>
<organism evidence="2 3">
    <name type="scientific">Ancylostoma caninum</name>
    <name type="common">Dog hookworm</name>
    <dbReference type="NCBI Taxonomy" id="29170"/>
    <lineage>
        <taxon>Eukaryota</taxon>
        <taxon>Metazoa</taxon>
        <taxon>Ecdysozoa</taxon>
        <taxon>Nematoda</taxon>
        <taxon>Chromadorea</taxon>
        <taxon>Rhabditida</taxon>
        <taxon>Rhabditina</taxon>
        <taxon>Rhabditomorpha</taxon>
        <taxon>Strongyloidea</taxon>
        <taxon>Ancylostomatidae</taxon>
        <taxon>Ancylostomatinae</taxon>
        <taxon>Ancylostoma</taxon>
    </lineage>
</organism>
<feature type="compositionally biased region" description="Low complexity" evidence="1">
    <location>
        <begin position="548"/>
        <end position="561"/>
    </location>
</feature>
<keyword evidence="3" id="KW-1185">Reference proteome</keyword>
<evidence type="ECO:0000256" key="1">
    <source>
        <dbReference type="SAM" id="MobiDB-lite"/>
    </source>
</evidence>
<accession>A0A368H3C0</accession>
<feature type="region of interest" description="Disordered" evidence="1">
    <location>
        <begin position="545"/>
        <end position="590"/>
    </location>
</feature>
<comment type="caution">
    <text evidence="2">The sequence shown here is derived from an EMBL/GenBank/DDBJ whole genome shotgun (WGS) entry which is preliminary data.</text>
</comment>
<evidence type="ECO:0000313" key="2">
    <source>
        <dbReference type="EMBL" id="RCN51103.1"/>
    </source>
</evidence>